<dbReference type="OrthoDB" id="9255701at2"/>
<dbReference type="AlphaFoldDB" id="S9SCA7"/>
<comment type="caution">
    <text evidence="1">The sequence shown here is derived from an EMBL/GenBank/DDBJ whole genome shotgun (WGS) entry which is preliminary data.</text>
</comment>
<protein>
    <submittedName>
        <fullName evidence="1">Uncharacterized protein</fullName>
    </submittedName>
</protein>
<keyword evidence="2" id="KW-1185">Reference proteome</keyword>
<reference evidence="2" key="1">
    <citation type="journal article" date="2014" name="Stand. Genomic Sci.">
        <title>Genome sequence of the exopolysaccharide-producing Salipiger mucosus type strain (DSM 16094(T)), a moderately halophilic member of the Roseobacter clade.</title>
        <authorList>
            <person name="Riedel T."/>
            <person name="Spring S."/>
            <person name="Fiebig A."/>
            <person name="Petersen J."/>
            <person name="Kyrpides N.C."/>
            <person name="Goker M."/>
            <person name="Klenk H.P."/>
        </authorList>
    </citation>
    <scope>NUCLEOTIDE SEQUENCE [LARGE SCALE GENOMIC DNA]</scope>
    <source>
        <strain evidence="2">DSM 16094</strain>
    </source>
</reference>
<organism evidence="1 2">
    <name type="scientific">Salipiger mucosus DSM 16094</name>
    <dbReference type="NCBI Taxonomy" id="1123237"/>
    <lineage>
        <taxon>Bacteria</taxon>
        <taxon>Pseudomonadati</taxon>
        <taxon>Pseudomonadota</taxon>
        <taxon>Alphaproteobacteria</taxon>
        <taxon>Rhodobacterales</taxon>
        <taxon>Roseobacteraceae</taxon>
        <taxon>Salipiger</taxon>
    </lineage>
</organism>
<gene>
    <name evidence="1" type="ORF">Salmuc_01649</name>
</gene>
<dbReference type="EMBL" id="APVH01000013">
    <property type="protein sequence ID" value="EPX83874.1"/>
    <property type="molecule type" value="Genomic_DNA"/>
</dbReference>
<sequence length="133" mass="15273">MPSADYRPAIGEKIFVSLSGNIPILITVTGFDYHTYLKEEVMEFDRLNGRSDWSSYQGQTFFPEISADHPYLYVVVQIEDREDAWGYQIEEGFFFHPDEAFAHLDSITSGNVQPENAHSTDPDDYVVEIRKVT</sequence>
<name>S9SCA7_9RHOB</name>
<proteinExistence type="predicted"/>
<dbReference type="RefSeq" id="WP_020038321.1">
    <property type="nucleotide sequence ID" value="NZ_KE557274.1"/>
</dbReference>
<dbReference type="STRING" id="1123237.Salmuc_01649"/>
<dbReference type="HOGENOM" id="CLU_1905267_0_0_5"/>
<accession>S9SCA7</accession>
<dbReference type="Proteomes" id="UP000015347">
    <property type="component" value="Unassembled WGS sequence"/>
</dbReference>
<evidence type="ECO:0000313" key="1">
    <source>
        <dbReference type="EMBL" id="EPX83874.1"/>
    </source>
</evidence>
<evidence type="ECO:0000313" key="2">
    <source>
        <dbReference type="Proteomes" id="UP000015347"/>
    </source>
</evidence>